<evidence type="ECO:0000256" key="1">
    <source>
        <dbReference type="SAM" id="Coils"/>
    </source>
</evidence>
<proteinExistence type="predicted"/>
<evidence type="ECO:0000313" key="3">
    <source>
        <dbReference type="Proteomes" id="UP000237846"/>
    </source>
</evidence>
<evidence type="ECO:0000313" key="2">
    <source>
        <dbReference type="EMBL" id="PRX95460.1"/>
    </source>
</evidence>
<protein>
    <submittedName>
        <fullName evidence="2">Uncharacterized protein</fullName>
    </submittedName>
</protein>
<dbReference type="Proteomes" id="UP000237846">
    <property type="component" value="Unassembled WGS sequence"/>
</dbReference>
<sequence length="106" mass="12767">MAAVWFVGGFRTERSAWLRELAAELGRAQEEVWCREGAMAAYERRQAEGRARVAELERELALARDEARRHYREWWQAREDRDHAHHLIRRLHRRIARLRGRPRRVG</sequence>
<keyword evidence="1" id="KW-0175">Coiled coil</keyword>
<feature type="coiled-coil region" evidence="1">
    <location>
        <begin position="39"/>
        <end position="73"/>
    </location>
</feature>
<keyword evidence="3" id="KW-1185">Reference proteome</keyword>
<dbReference type="EMBL" id="PVZC01000009">
    <property type="protein sequence ID" value="PRX95460.1"/>
    <property type="molecule type" value="Genomic_DNA"/>
</dbReference>
<gene>
    <name evidence="2" type="ORF">CLV72_10968</name>
</gene>
<name>A0A2T0PVJ6_9ACTN</name>
<organism evidence="2 3">
    <name type="scientific">Allonocardiopsis opalescens</name>
    <dbReference type="NCBI Taxonomy" id="1144618"/>
    <lineage>
        <taxon>Bacteria</taxon>
        <taxon>Bacillati</taxon>
        <taxon>Actinomycetota</taxon>
        <taxon>Actinomycetes</taxon>
        <taxon>Streptosporangiales</taxon>
        <taxon>Allonocardiopsis</taxon>
    </lineage>
</organism>
<dbReference type="AlphaFoldDB" id="A0A2T0PVJ6"/>
<reference evidence="2 3" key="1">
    <citation type="submission" date="2018-03" db="EMBL/GenBank/DDBJ databases">
        <title>Genomic Encyclopedia of Archaeal and Bacterial Type Strains, Phase II (KMG-II): from individual species to whole genera.</title>
        <authorList>
            <person name="Goeker M."/>
        </authorList>
    </citation>
    <scope>NUCLEOTIDE SEQUENCE [LARGE SCALE GENOMIC DNA]</scope>
    <source>
        <strain evidence="2 3">DSM 45601</strain>
    </source>
</reference>
<accession>A0A2T0PVJ6</accession>
<comment type="caution">
    <text evidence="2">The sequence shown here is derived from an EMBL/GenBank/DDBJ whole genome shotgun (WGS) entry which is preliminary data.</text>
</comment>